<keyword evidence="1" id="KW-0472">Membrane</keyword>
<organism evidence="2 3">
    <name type="scientific">Rhodocytophaga aerolata</name>
    <dbReference type="NCBI Taxonomy" id="455078"/>
    <lineage>
        <taxon>Bacteria</taxon>
        <taxon>Pseudomonadati</taxon>
        <taxon>Bacteroidota</taxon>
        <taxon>Cytophagia</taxon>
        <taxon>Cytophagales</taxon>
        <taxon>Rhodocytophagaceae</taxon>
        <taxon>Rhodocytophaga</taxon>
    </lineage>
</organism>
<dbReference type="EMBL" id="JAUKPO010000093">
    <property type="protein sequence ID" value="MDO1451786.1"/>
    <property type="molecule type" value="Genomic_DNA"/>
</dbReference>
<feature type="transmembrane region" description="Helical" evidence="1">
    <location>
        <begin position="1032"/>
        <end position="1054"/>
    </location>
</feature>
<keyword evidence="1" id="KW-1133">Transmembrane helix</keyword>
<feature type="transmembrane region" description="Helical" evidence="1">
    <location>
        <begin position="717"/>
        <end position="739"/>
    </location>
</feature>
<feature type="transmembrane region" description="Helical" evidence="1">
    <location>
        <begin position="782"/>
        <end position="803"/>
    </location>
</feature>
<gene>
    <name evidence="2" type="ORF">Q0590_36265</name>
</gene>
<accession>A0ABT8RI49</accession>
<evidence type="ECO:0008006" key="4">
    <source>
        <dbReference type="Google" id="ProtNLM"/>
    </source>
</evidence>
<feature type="transmembrane region" description="Helical" evidence="1">
    <location>
        <begin position="676"/>
        <end position="697"/>
    </location>
</feature>
<protein>
    <recommendedName>
        <fullName evidence="4">Cache domain-containing protein</fullName>
    </recommendedName>
</protein>
<keyword evidence="3" id="KW-1185">Reference proteome</keyword>
<feature type="transmembrane region" description="Helical" evidence="1">
    <location>
        <begin position="623"/>
        <end position="646"/>
    </location>
</feature>
<feature type="transmembrane region" description="Helical" evidence="1">
    <location>
        <begin position="12"/>
        <end position="33"/>
    </location>
</feature>
<evidence type="ECO:0000313" key="3">
    <source>
        <dbReference type="Proteomes" id="UP001168528"/>
    </source>
</evidence>
<evidence type="ECO:0000313" key="2">
    <source>
        <dbReference type="EMBL" id="MDO1451786.1"/>
    </source>
</evidence>
<feature type="transmembrane region" description="Helical" evidence="1">
    <location>
        <begin position="279"/>
        <end position="307"/>
    </location>
</feature>
<name>A0ABT8RI49_9BACT</name>
<feature type="transmembrane region" description="Helical" evidence="1">
    <location>
        <begin position="759"/>
        <end position="776"/>
    </location>
</feature>
<proteinExistence type="predicted"/>
<feature type="transmembrane region" description="Helical" evidence="1">
    <location>
        <begin position="824"/>
        <end position="845"/>
    </location>
</feature>
<comment type="caution">
    <text evidence="2">The sequence shown here is derived from an EMBL/GenBank/DDBJ whole genome shotgun (WGS) entry which is preliminary data.</text>
</comment>
<dbReference type="Proteomes" id="UP001168528">
    <property type="component" value="Unassembled WGS sequence"/>
</dbReference>
<sequence>MKIKTTQLKHYRITAITFVVLTLGFLFYFFFYVKSNESYLNERAFRILSQIDENLGVKYATTLINARREAGYLTGLLADTIPSGKATAHATLSDKRGVFNKSLRFRSIKPIPLASVQVSMKRARLLEITSGWLMSIKDTADLRSELSSAPLKKLKKINLDSTIIYFEASTRLAEFVSPLLSPSIPEVFDEFVLFYDTNTLSKTDTSARKGPASYKVVYETFTSGFFHHQINDSLLNRAQPIIISGIAYKVFVQPVSMGKIQGLVLCGLIKSKRYQAQVFAVPMFTVIVMLILLMLLALGYPFFKLLIMSEWERVRASDAFFTVCSMIVGSFLITLLLFAMYEQYFPDKQIKRDDLESLSKSISASLVAELKAIGLQLHAYKHLAKQDTPIRSNTTARSNTAIRSYTTILSQKKDTANTLYPAYYPYLKDAFWIDSAGYSREIWTIEDKTSPSVYVGDREYFKKIIYDRAWSLPLSDTSWIAVGFMPIFDRITGKNLAVISTAYRNTHISASSQLPVTYAGLAIETELYSVVDPILPLGYGFCILDDRGTPWFHSDKRKNLQEKFVKETKDNSLLQSALLGNSNTHLELTYNGKEYEAYVSQIQHLPLHLVVFYNKDYSKTTSVLTITLSFLCYLICLLPLCVLLMAQKFSYVSDFRLRGENSPFAWLRPNRKKASAYRRLSGILISMLGLVLVYFFYPYQAILVEKTNQYTNGLPFVSTALTLHALTAIYSFLAAHLLLYDQVHLKTFRSFSRKINYRFFVSFLLLVALLNLYVWLKNVSSEFWLLVFFQLLLLAIILPWSLIKPSSLPIYITSKIPFSTLTKNYLAFLSLWVLLIGVLPAVSFFRETYNYEQQVAAKHYLMKMAQDLTKRKDNIEDTYREIAFANADDKVSFLHSLVFLQANFKQHSYHSTVAHHKKDKGVDKQKGAKSSIETDTHALPNEFTHQDDFAHRLRNEFLYNPVVVENQHLSFGTNSGSHQFSFSRDPQGSLSKLTCILRYAGFNQGNAEEEDLILKADLPHFWSSYVSHPTSLTVFLIIWGTLLYLLFSLCRFAVFRLFNLGIIDENYPLPTNFKLIADEILAEKKMYS</sequence>
<reference evidence="2" key="1">
    <citation type="submission" date="2023-07" db="EMBL/GenBank/DDBJ databases">
        <title>The genome sequence of Rhodocytophaga aerolata KACC 12507.</title>
        <authorList>
            <person name="Zhang X."/>
        </authorList>
    </citation>
    <scope>NUCLEOTIDE SEQUENCE</scope>
    <source>
        <strain evidence="2">KACC 12507</strain>
    </source>
</reference>
<dbReference type="RefSeq" id="WP_302042583.1">
    <property type="nucleotide sequence ID" value="NZ_JAUKPO010000093.1"/>
</dbReference>
<evidence type="ECO:0000256" key="1">
    <source>
        <dbReference type="SAM" id="Phobius"/>
    </source>
</evidence>
<feature type="transmembrane region" description="Helical" evidence="1">
    <location>
        <begin position="319"/>
        <end position="341"/>
    </location>
</feature>
<keyword evidence="1" id="KW-0812">Transmembrane</keyword>